<gene>
    <name evidence="8" type="ORF">ACFSOY_14525</name>
</gene>
<dbReference type="RefSeq" id="WP_386047777.1">
    <property type="nucleotide sequence ID" value="NZ_JBHUIO010000009.1"/>
</dbReference>
<evidence type="ECO:0000256" key="5">
    <source>
        <dbReference type="SAM" id="Phobius"/>
    </source>
</evidence>
<keyword evidence="5" id="KW-0812">Transmembrane</keyword>
<dbReference type="Gene3D" id="3.30.70.1230">
    <property type="entry name" value="Nucleotide cyclase"/>
    <property type="match status" value="1"/>
</dbReference>
<dbReference type="PROSITE" id="PS50885">
    <property type="entry name" value="HAMP"/>
    <property type="match status" value="1"/>
</dbReference>
<dbReference type="CDD" id="cd06225">
    <property type="entry name" value="HAMP"/>
    <property type="match status" value="1"/>
</dbReference>
<evidence type="ECO:0000259" key="6">
    <source>
        <dbReference type="PROSITE" id="PS50125"/>
    </source>
</evidence>
<dbReference type="SMART" id="SM00304">
    <property type="entry name" value="HAMP"/>
    <property type="match status" value="1"/>
</dbReference>
<evidence type="ECO:0000313" key="9">
    <source>
        <dbReference type="Proteomes" id="UP001597343"/>
    </source>
</evidence>
<evidence type="ECO:0000256" key="1">
    <source>
        <dbReference type="ARBA" id="ARBA00004236"/>
    </source>
</evidence>
<dbReference type="InterPro" id="IPR003660">
    <property type="entry name" value="HAMP_dom"/>
</dbReference>
<dbReference type="EMBL" id="JBHUIO010000009">
    <property type="protein sequence ID" value="MFD2171180.1"/>
    <property type="molecule type" value="Genomic_DNA"/>
</dbReference>
<sequence length="954" mass="108959">MRRNLIRLLILLLLISTIGFVTYQNSLYLAKPSFDSLVPIKNAYRITSDANDNFYIISEAKQSIVKLGLDGTLKYKIEAPPVSEFASLNTKEVAMTDENLSFVTFDQVLPAEDGGLYAVVRVMDINALTLKHEAIVRYDADGELDSDWVGFSRPYSVTERSSLRGGTILALQYKAGKLFLITQESEAELDLNEWDPEFNRFSKVTSAHLPLDTTVSDIVGVKSKELIYTTKKGEIYRASERLYPQNRTGQIGTYAEDVKLLGTDVYFLDQYGESVKRFSLLDPAKVETVFTQKEVASALAQQLNDEEERPEFPIKSLGVTESGNLLVTIDQHAVLYTPTKEFVPLSYSSSTKFRQYLVWIGAAVAALLLLFILKILYVDIMPRSLIYKQLFIMIPLISLSMLLLSYLVQKDFRADIEDEVRRSLIYVAHDGQNLVDPEQLIRINSPQDYMSEAYQAIKAKLNFRDHYGKFYMMVYKYKDGRLYEVVEDDNDLRMFDSFEVAVDDTAISACMVSDPSTGQLRKIGADFDYNRALEHQEYLTCQSEDENGTWLFALGPLFNADKSKVIGVYEAGFNMHGFELRMDSYWYGTLQKLTVFAVLILLVVLTVTIILLTSIRNLSNSANQIAKGRWGTRVAVNSQDEVAALGHSFNDMSTQVERKVIELREFRDGYRHFVPEKFLDYLGKPDIRHVELGDQVELEMSILVVNIRDFHQFMEDMKDKTEDNFNFINRFLHVISPVVDHNNGNVSKYMDHGILAVFPDSPSEAVQAAVEMKRSIESYNVRRIERGKARIEVGIGIQHGPLMLGIIGAEERLEVSVISDSVQVTMVFEEISDKLGATILLPARVWVMIEDRDKYRARSLGLLLIKEKMTEPIELYDIFEADGEEQCRLKQKTKELFESAIIKYQQGRFYDAREAFLEVIRQNPADKIAQLYFYVCDENFRTGLEYDWKGTLEV</sequence>
<dbReference type="PANTHER" id="PTHR43081:SF1">
    <property type="entry name" value="ADENYLATE CYCLASE, TERMINAL-DIFFERENTIATION SPECIFIC"/>
    <property type="match status" value="1"/>
</dbReference>
<keyword evidence="4 5" id="KW-0472">Membrane</keyword>
<feature type="transmembrane region" description="Helical" evidence="5">
    <location>
        <begin position="593"/>
        <end position="615"/>
    </location>
</feature>
<evidence type="ECO:0000256" key="2">
    <source>
        <dbReference type="ARBA" id="ARBA00005381"/>
    </source>
</evidence>
<reference evidence="9" key="1">
    <citation type="journal article" date="2019" name="Int. J. Syst. Evol. Microbiol.">
        <title>The Global Catalogue of Microorganisms (GCM) 10K type strain sequencing project: providing services to taxonomists for standard genome sequencing and annotation.</title>
        <authorList>
            <consortium name="The Broad Institute Genomics Platform"/>
            <consortium name="The Broad Institute Genome Sequencing Center for Infectious Disease"/>
            <person name="Wu L."/>
            <person name="Ma J."/>
        </authorList>
    </citation>
    <scope>NUCLEOTIDE SEQUENCE [LARGE SCALE GENOMIC DNA]</scope>
    <source>
        <strain evidence="9">CGMCC 1.13574</strain>
    </source>
</reference>
<dbReference type="SUPFAM" id="SSF55073">
    <property type="entry name" value="Nucleotide cyclase"/>
    <property type="match status" value="1"/>
</dbReference>
<dbReference type="InterPro" id="IPR029787">
    <property type="entry name" value="Nucleotide_cyclase"/>
</dbReference>
<feature type="transmembrane region" description="Helical" evidence="5">
    <location>
        <begin position="356"/>
        <end position="378"/>
    </location>
</feature>
<dbReference type="Pfam" id="PF00672">
    <property type="entry name" value="HAMP"/>
    <property type="match status" value="1"/>
</dbReference>
<keyword evidence="9" id="KW-1185">Reference proteome</keyword>
<comment type="subcellular location">
    <subcellularLocation>
        <location evidence="1">Cell membrane</location>
    </subcellularLocation>
</comment>
<comment type="caution">
    <text evidence="8">The sequence shown here is derived from an EMBL/GenBank/DDBJ whole genome shotgun (WGS) entry which is preliminary data.</text>
</comment>
<dbReference type="CDD" id="cd07302">
    <property type="entry name" value="CHD"/>
    <property type="match status" value="1"/>
</dbReference>
<dbReference type="Gene3D" id="6.10.340.10">
    <property type="match status" value="1"/>
</dbReference>
<dbReference type="PROSITE" id="PS50125">
    <property type="entry name" value="GUANYLATE_CYCLASE_2"/>
    <property type="match status" value="1"/>
</dbReference>
<evidence type="ECO:0000259" key="7">
    <source>
        <dbReference type="PROSITE" id="PS50885"/>
    </source>
</evidence>
<dbReference type="InterPro" id="IPR050697">
    <property type="entry name" value="Adenylyl/Guanylyl_Cyclase_3/4"/>
</dbReference>
<proteinExistence type="inferred from homology"/>
<evidence type="ECO:0000313" key="8">
    <source>
        <dbReference type="EMBL" id="MFD2171180.1"/>
    </source>
</evidence>
<accession>A0ABW5A025</accession>
<feature type="domain" description="HAMP" evidence="7">
    <location>
        <begin position="609"/>
        <end position="661"/>
    </location>
</feature>
<organism evidence="8 9">
    <name type="scientific">Tumebacillus lipolyticus</name>
    <dbReference type="NCBI Taxonomy" id="1280370"/>
    <lineage>
        <taxon>Bacteria</taxon>
        <taxon>Bacillati</taxon>
        <taxon>Bacillota</taxon>
        <taxon>Bacilli</taxon>
        <taxon>Bacillales</taxon>
        <taxon>Alicyclobacillaceae</taxon>
        <taxon>Tumebacillus</taxon>
    </lineage>
</organism>
<feature type="domain" description="Guanylate cyclase" evidence="6">
    <location>
        <begin position="701"/>
        <end position="829"/>
    </location>
</feature>
<name>A0ABW5A025_9BACL</name>
<keyword evidence="5" id="KW-1133">Transmembrane helix</keyword>
<dbReference type="SUPFAM" id="SSF158472">
    <property type="entry name" value="HAMP domain-like"/>
    <property type="match status" value="1"/>
</dbReference>
<dbReference type="Proteomes" id="UP001597343">
    <property type="component" value="Unassembled WGS sequence"/>
</dbReference>
<evidence type="ECO:0000256" key="4">
    <source>
        <dbReference type="ARBA" id="ARBA00023136"/>
    </source>
</evidence>
<keyword evidence="3" id="KW-1003">Cell membrane</keyword>
<evidence type="ECO:0000256" key="3">
    <source>
        <dbReference type="ARBA" id="ARBA00022475"/>
    </source>
</evidence>
<comment type="similarity">
    <text evidence="2">Belongs to the adenylyl cyclase class-3 family.</text>
</comment>
<dbReference type="InterPro" id="IPR001054">
    <property type="entry name" value="A/G_cyclase"/>
</dbReference>
<feature type="transmembrane region" description="Helical" evidence="5">
    <location>
        <begin position="390"/>
        <end position="408"/>
    </location>
</feature>
<protein>
    <submittedName>
        <fullName evidence="8">Adenylate/guanylate cyclase domain-containing protein</fullName>
    </submittedName>
</protein>
<dbReference type="PANTHER" id="PTHR43081">
    <property type="entry name" value="ADENYLATE CYCLASE, TERMINAL-DIFFERENTIATION SPECIFIC-RELATED"/>
    <property type="match status" value="1"/>
</dbReference>